<accession>A0AAP0QC08</accession>
<gene>
    <name evidence="1" type="ORF">WN944_024386</name>
</gene>
<reference evidence="1 2" key="1">
    <citation type="submission" date="2024-05" db="EMBL/GenBank/DDBJ databases">
        <title>Haplotype-resolved chromosome-level genome assembly of Huyou (Citrus changshanensis).</title>
        <authorList>
            <person name="Miao C."/>
            <person name="Chen W."/>
            <person name="Wu Y."/>
            <person name="Wang L."/>
            <person name="Zhao S."/>
            <person name="Grierson D."/>
            <person name="Xu C."/>
            <person name="Chen K."/>
        </authorList>
    </citation>
    <scope>NUCLEOTIDE SEQUENCE [LARGE SCALE GENOMIC DNA]</scope>
    <source>
        <strain evidence="1">01-14</strain>
        <tissue evidence="1">Leaf</tissue>
    </source>
</reference>
<organism evidence="1 2">
    <name type="scientific">Citrus x changshan-huyou</name>
    <dbReference type="NCBI Taxonomy" id="2935761"/>
    <lineage>
        <taxon>Eukaryota</taxon>
        <taxon>Viridiplantae</taxon>
        <taxon>Streptophyta</taxon>
        <taxon>Embryophyta</taxon>
        <taxon>Tracheophyta</taxon>
        <taxon>Spermatophyta</taxon>
        <taxon>Magnoliopsida</taxon>
        <taxon>eudicotyledons</taxon>
        <taxon>Gunneridae</taxon>
        <taxon>Pentapetalae</taxon>
        <taxon>rosids</taxon>
        <taxon>malvids</taxon>
        <taxon>Sapindales</taxon>
        <taxon>Rutaceae</taxon>
        <taxon>Aurantioideae</taxon>
        <taxon>Citrus</taxon>
    </lineage>
</organism>
<proteinExistence type="predicted"/>
<evidence type="ECO:0000313" key="1">
    <source>
        <dbReference type="EMBL" id="KAK9181249.1"/>
    </source>
</evidence>
<protein>
    <submittedName>
        <fullName evidence="1">Uncharacterized protein</fullName>
    </submittedName>
</protein>
<dbReference type="EMBL" id="JBCGBO010000024">
    <property type="protein sequence ID" value="KAK9181249.1"/>
    <property type="molecule type" value="Genomic_DNA"/>
</dbReference>
<evidence type="ECO:0000313" key="2">
    <source>
        <dbReference type="Proteomes" id="UP001428341"/>
    </source>
</evidence>
<dbReference type="Proteomes" id="UP001428341">
    <property type="component" value="Unassembled WGS sequence"/>
</dbReference>
<keyword evidence="2" id="KW-1185">Reference proteome</keyword>
<name>A0AAP0QC08_9ROSI</name>
<sequence length="77" mass="8819">MARTISDDFNKVSIANIRLRTLQCSFTLSVRNLHRKLNPVLETEPKIPVPTRLFLLNPSAARKKYEVRKSSLLLVVT</sequence>
<comment type="caution">
    <text evidence="1">The sequence shown here is derived from an EMBL/GenBank/DDBJ whole genome shotgun (WGS) entry which is preliminary data.</text>
</comment>
<dbReference type="AlphaFoldDB" id="A0AAP0QC08"/>